<feature type="domain" description="Fumarate reductase/succinate dehydrogenase flavoprotein-like C-terminal" evidence="14">
    <location>
        <begin position="433"/>
        <end position="545"/>
    </location>
</feature>
<organism evidence="15 16">
    <name type="scientific">Prochlorococcus marinus str. GP2</name>
    <dbReference type="NCBI Taxonomy" id="59925"/>
    <lineage>
        <taxon>Bacteria</taxon>
        <taxon>Bacillati</taxon>
        <taxon>Cyanobacteriota</taxon>
        <taxon>Cyanophyceae</taxon>
        <taxon>Synechococcales</taxon>
        <taxon>Prochlorococcaceae</taxon>
        <taxon>Prochlorococcus</taxon>
    </lineage>
</organism>
<evidence type="ECO:0000256" key="4">
    <source>
        <dbReference type="ARBA" id="ARBA00012173"/>
    </source>
</evidence>
<dbReference type="Pfam" id="PF00890">
    <property type="entry name" value="FAD_binding_2"/>
    <property type="match status" value="1"/>
</dbReference>
<dbReference type="PANTHER" id="PTHR42716">
    <property type="entry name" value="L-ASPARTATE OXIDASE"/>
    <property type="match status" value="1"/>
</dbReference>
<evidence type="ECO:0000259" key="14">
    <source>
        <dbReference type="Pfam" id="PF02910"/>
    </source>
</evidence>
<evidence type="ECO:0000256" key="10">
    <source>
        <dbReference type="ARBA" id="ARBA00048305"/>
    </source>
</evidence>
<dbReference type="InterPro" id="IPR037099">
    <property type="entry name" value="Fum_R/Succ_DH_flav-like_C_sf"/>
</dbReference>
<proteinExistence type="inferred from homology"/>
<comment type="cofactor">
    <cofactor evidence="1 12">
        <name>FAD</name>
        <dbReference type="ChEBI" id="CHEBI:57692"/>
    </cofactor>
</comment>
<dbReference type="EC" id="1.4.3.16" evidence="4 11"/>
<reference evidence="16" key="1">
    <citation type="journal article" date="2014" name="Sci. Data">
        <title>Genomes of diverse isolates of the marine cyanobacterium Prochlorococcus.</title>
        <authorList>
            <person name="Biller S."/>
            <person name="Berube P."/>
            <person name="Thompson J."/>
            <person name="Kelly L."/>
            <person name="Roggensack S."/>
            <person name="Awad L."/>
            <person name="Roache-Johnson K."/>
            <person name="Ding H."/>
            <person name="Giovannoni S.J."/>
            <person name="Moore L.R."/>
            <person name="Chisholm S.W."/>
        </authorList>
    </citation>
    <scope>NUCLEOTIDE SEQUENCE [LARGE SCALE GENOMIC DNA]</scope>
    <source>
        <strain evidence="16">GP2</strain>
    </source>
</reference>
<keyword evidence="8 12" id="KW-0274">FAD</keyword>
<evidence type="ECO:0000256" key="3">
    <source>
        <dbReference type="ARBA" id="ARBA00008562"/>
    </source>
</evidence>
<dbReference type="NCBIfam" id="TIGR00551">
    <property type="entry name" value="nadB"/>
    <property type="match status" value="1"/>
</dbReference>
<dbReference type="InterPro" id="IPR015939">
    <property type="entry name" value="Fum_Rdtase/Succ_DH_flav-like_C"/>
</dbReference>
<evidence type="ECO:0000256" key="6">
    <source>
        <dbReference type="ARBA" id="ARBA00022630"/>
    </source>
</evidence>
<dbReference type="RefSeq" id="WP_032523881.1">
    <property type="nucleotide sequence ID" value="NZ_CP138934.1"/>
</dbReference>
<dbReference type="OrthoDB" id="9806724at2"/>
<comment type="catalytic activity">
    <reaction evidence="10">
        <text>L-aspartate + O2 = iminosuccinate + H2O2</text>
        <dbReference type="Rhea" id="RHEA:25876"/>
        <dbReference type="ChEBI" id="CHEBI:15379"/>
        <dbReference type="ChEBI" id="CHEBI:16240"/>
        <dbReference type="ChEBI" id="CHEBI:29991"/>
        <dbReference type="ChEBI" id="CHEBI:77875"/>
        <dbReference type="EC" id="1.4.3.16"/>
    </reaction>
    <physiologicalReaction direction="left-to-right" evidence="10">
        <dbReference type="Rhea" id="RHEA:25877"/>
    </physiologicalReaction>
</comment>
<dbReference type="SUPFAM" id="SSF46977">
    <property type="entry name" value="Succinate dehydrogenase/fumarate reductase flavoprotein C-terminal domain"/>
    <property type="match status" value="1"/>
</dbReference>
<comment type="subcellular location">
    <subcellularLocation>
        <location evidence="12">Cytoplasm</location>
    </subcellularLocation>
</comment>
<dbReference type="InterPro" id="IPR003953">
    <property type="entry name" value="FAD-dep_OxRdtase_2_FAD-bd"/>
</dbReference>
<dbReference type="InterPro" id="IPR027477">
    <property type="entry name" value="Succ_DH/fumarate_Rdtase_cat_sf"/>
</dbReference>
<feature type="domain" description="FAD-dependent oxidoreductase 2 FAD-binding" evidence="13">
    <location>
        <begin position="17"/>
        <end position="384"/>
    </location>
</feature>
<dbReference type="Proteomes" id="UP000030598">
    <property type="component" value="Unassembled WGS sequence"/>
</dbReference>
<dbReference type="Gene3D" id="3.50.50.60">
    <property type="entry name" value="FAD/NAD(P)-binding domain"/>
    <property type="match status" value="1"/>
</dbReference>
<keyword evidence="6 12" id="KW-0285">Flavoprotein</keyword>
<dbReference type="Gene3D" id="3.90.700.10">
    <property type="entry name" value="Succinate dehydrogenase/fumarate reductase flavoprotein, catalytic domain"/>
    <property type="match status" value="1"/>
</dbReference>
<dbReference type="Pfam" id="PF02910">
    <property type="entry name" value="Succ_DH_flav_C"/>
    <property type="match status" value="1"/>
</dbReference>
<dbReference type="GO" id="GO:0034628">
    <property type="term" value="P:'de novo' NAD+ biosynthetic process from L-aspartate"/>
    <property type="evidence" value="ECO:0007669"/>
    <property type="project" value="TreeGrafter"/>
</dbReference>
<dbReference type="EMBL" id="JNAH01000003">
    <property type="protein sequence ID" value="KGF88340.1"/>
    <property type="molecule type" value="Genomic_DNA"/>
</dbReference>
<evidence type="ECO:0000256" key="5">
    <source>
        <dbReference type="ARBA" id="ARBA00021901"/>
    </source>
</evidence>
<evidence type="ECO:0000256" key="2">
    <source>
        <dbReference type="ARBA" id="ARBA00004950"/>
    </source>
</evidence>
<dbReference type="UniPathway" id="UPA00253">
    <property type="reaction ID" value="UER00326"/>
</dbReference>
<dbReference type="GO" id="GO:0008734">
    <property type="term" value="F:L-aspartate oxidase activity"/>
    <property type="evidence" value="ECO:0007669"/>
    <property type="project" value="UniProtKB-UniRule"/>
</dbReference>
<comment type="pathway">
    <text evidence="2 12">Cofactor biosynthesis; NAD(+) biosynthesis; iminoaspartate from L-aspartate (oxidase route): step 1/1.</text>
</comment>
<evidence type="ECO:0000256" key="8">
    <source>
        <dbReference type="ARBA" id="ARBA00022827"/>
    </source>
</evidence>
<keyword evidence="9 12" id="KW-0560">Oxidoreductase</keyword>
<evidence type="ECO:0000313" key="15">
    <source>
        <dbReference type="EMBL" id="KGF88340.1"/>
    </source>
</evidence>
<dbReference type="Gene3D" id="1.20.58.100">
    <property type="entry name" value="Fumarate reductase/succinate dehydrogenase flavoprotein-like, C-terminal domain"/>
    <property type="match status" value="1"/>
</dbReference>
<evidence type="ECO:0000256" key="11">
    <source>
        <dbReference type="NCBIfam" id="TIGR00551"/>
    </source>
</evidence>
<evidence type="ECO:0000313" key="16">
    <source>
        <dbReference type="Proteomes" id="UP000030598"/>
    </source>
</evidence>
<dbReference type="STRING" id="59925.EU91_0271"/>
<evidence type="ECO:0000256" key="1">
    <source>
        <dbReference type="ARBA" id="ARBA00001974"/>
    </source>
</evidence>
<dbReference type="InterPro" id="IPR036188">
    <property type="entry name" value="FAD/NAD-bd_sf"/>
</dbReference>
<dbReference type="GO" id="GO:0033765">
    <property type="term" value="F:steroid dehydrogenase activity, acting on the CH-CH group of donors"/>
    <property type="evidence" value="ECO:0007669"/>
    <property type="project" value="UniProtKB-ARBA"/>
</dbReference>
<keyword evidence="7 12" id="KW-0662">Pyridine nucleotide biosynthesis</keyword>
<dbReference type="FunFam" id="3.90.700.10:FF:000002">
    <property type="entry name" value="L-aspartate oxidase"/>
    <property type="match status" value="1"/>
</dbReference>
<sequence>MLRPPFSQEQIPINNWDVIVVGAGAAGLMTCLELPANLNVLLLNRNTSKISSSRWAQGGIASVVRQDDSFDLHAEDTLKAGDGLCDFQAVEMLVKEAPGCVERLQNLGMIFDQSSDQLSTTLEAAHSRRRVLHVKDRTGRALVEVLEDHIENQNNILHCRGVRVTELLIENKECRGVQVLDGANLYWIKSRAVVLATGGGGHLFTNTTNPPQSSGEGIALAWKAGAAIEDLEFVQFHPTALKFYGAPCFLISEALRGEGAILVDKNGESPVKNLENRDLATRDQVSRAIMKNMHDNNVDHVGLDLRYIDPEKIVERFPTILSRCQDYGVNPLNEVIPVAPAAHYWMGGVKTDLNASSTRKGLYAVGEVASTGVHGANRLASNSLMECLVFARKMSSIVLNDLSKFEKFDRSFQEFDIEDPKEDQISIIAEKIDELRRLCWLNLGVSRNKVNMRKFLNYIQNDIDKLNKNDLLNSLEKIKFDQKIKLSERNRRALNLLLDLKNRQITTITLLKACLYREESRGGHYRDDFPEKDKNWECHTRQQLDQKIQKRFIKN</sequence>
<accession>A0A0A1ZFX9</accession>
<dbReference type="InterPro" id="IPR005288">
    <property type="entry name" value="NadB"/>
</dbReference>
<evidence type="ECO:0000256" key="7">
    <source>
        <dbReference type="ARBA" id="ARBA00022642"/>
    </source>
</evidence>
<evidence type="ECO:0000259" key="13">
    <source>
        <dbReference type="Pfam" id="PF00890"/>
    </source>
</evidence>
<protein>
    <recommendedName>
        <fullName evidence="5 11">L-aspartate oxidase</fullName>
        <ecNumber evidence="4 11">1.4.3.16</ecNumber>
    </recommendedName>
</protein>
<dbReference type="AlphaFoldDB" id="A0A0A1ZFX9"/>
<dbReference type="SUPFAM" id="SSF56425">
    <property type="entry name" value="Succinate dehydrogenase/fumarate reductase flavoprotein, catalytic domain"/>
    <property type="match status" value="1"/>
</dbReference>
<comment type="similarity">
    <text evidence="3 12">Belongs to the FAD-dependent oxidoreductase 2 family. NadB subfamily.</text>
</comment>
<comment type="caution">
    <text evidence="15">The sequence shown here is derived from an EMBL/GenBank/DDBJ whole genome shotgun (WGS) entry which is preliminary data.</text>
</comment>
<name>A0A0A1ZFX9_PROMR</name>
<evidence type="ECO:0000256" key="9">
    <source>
        <dbReference type="ARBA" id="ARBA00023002"/>
    </source>
</evidence>
<dbReference type="SUPFAM" id="SSF51905">
    <property type="entry name" value="FAD/NAD(P)-binding domain"/>
    <property type="match status" value="1"/>
</dbReference>
<dbReference type="GO" id="GO:0005737">
    <property type="term" value="C:cytoplasm"/>
    <property type="evidence" value="ECO:0007669"/>
    <property type="project" value="UniProtKB-SubCell"/>
</dbReference>
<evidence type="ECO:0000256" key="12">
    <source>
        <dbReference type="RuleBase" id="RU362049"/>
    </source>
</evidence>
<dbReference type="PANTHER" id="PTHR42716:SF2">
    <property type="entry name" value="L-ASPARTATE OXIDASE, CHLOROPLASTIC"/>
    <property type="match status" value="1"/>
</dbReference>
<dbReference type="eggNOG" id="COG0029">
    <property type="taxonomic scope" value="Bacteria"/>
</dbReference>
<gene>
    <name evidence="15" type="ORF">EU91_0271</name>
</gene>
<comment type="function">
    <text evidence="12">Catalyzes the oxidation of L-aspartate to iminoaspartate.</text>
</comment>